<comment type="caution">
    <text evidence="9">The sequence shown here is derived from an EMBL/GenBank/DDBJ whole genome shotgun (WGS) entry which is preliminary data.</text>
</comment>
<evidence type="ECO:0000256" key="1">
    <source>
        <dbReference type="ARBA" id="ARBA00004123"/>
    </source>
</evidence>
<organism evidence="9 10">
    <name type="scientific">Massariosphaeria phaeospora</name>
    <dbReference type="NCBI Taxonomy" id="100035"/>
    <lineage>
        <taxon>Eukaryota</taxon>
        <taxon>Fungi</taxon>
        <taxon>Dikarya</taxon>
        <taxon>Ascomycota</taxon>
        <taxon>Pezizomycotina</taxon>
        <taxon>Dothideomycetes</taxon>
        <taxon>Pleosporomycetidae</taxon>
        <taxon>Pleosporales</taxon>
        <taxon>Pleosporales incertae sedis</taxon>
        <taxon>Massariosphaeria</taxon>
    </lineage>
</organism>
<proteinExistence type="predicted"/>
<evidence type="ECO:0000313" key="9">
    <source>
        <dbReference type="EMBL" id="KAF2875256.1"/>
    </source>
</evidence>
<dbReference type="AlphaFoldDB" id="A0A7C8MD29"/>
<sequence length="484" mass="54387">MLPKCRQCTKAGVECVFYDHGRNEFLPRSYIAELVDHVHRLRAPAAPAGARSHPSPPASGVSPQDSVATATVKAESVVSDAAHQHYAHHFAYAGDSYRYLGSESCLVKSPRLQATSMHSPFETDDDWQLVWQQSPAKNYELVEEYMNTVQPIFPILDPASRFLAPEPPTELTDVELFYLNMVYSIACHIVPGTSRRTNPNHLWNPSGRLSYHQGNALKYRMYAGTFFARAMEHLEASTAEPTITTLRAVLLLAINSLFDPKSGNIGQQIALATRLALNLEAKLDLQELGADEVEMLRSMHSTIFIVENEIASTLDRPATFPEPEWPLCFDHHKPSDFLCSLYRLQHRYRKGDESIKRMLPPLDHSILMPWLRQSLHQTHLLLNPCWGSAWHVLEAVVSTGTINTFLTPHWVYRAGTVLIQNIPAILGGNLIQLYSNALVTLELASCKWPSSAALSSSLADLMQHMKTKYRPDWENTLTQGEVRI</sequence>
<dbReference type="Gene3D" id="4.10.240.10">
    <property type="entry name" value="Zn(2)-C6 fungal-type DNA-binding domain"/>
    <property type="match status" value="1"/>
</dbReference>
<keyword evidence="10" id="KW-1185">Reference proteome</keyword>
<dbReference type="GO" id="GO:0008270">
    <property type="term" value="F:zinc ion binding"/>
    <property type="evidence" value="ECO:0007669"/>
    <property type="project" value="InterPro"/>
</dbReference>
<dbReference type="PANTHER" id="PTHR47782:SF12">
    <property type="entry name" value="ZN(II)2CYS6 TRANSCRIPTION FACTOR (EUROFUNG)"/>
    <property type="match status" value="1"/>
</dbReference>
<name>A0A7C8MD29_9PLEO</name>
<evidence type="ECO:0000256" key="4">
    <source>
        <dbReference type="ARBA" id="ARBA00023015"/>
    </source>
</evidence>
<dbReference type="Proteomes" id="UP000481861">
    <property type="component" value="Unassembled WGS sequence"/>
</dbReference>
<dbReference type="GO" id="GO:0043565">
    <property type="term" value="F:sequence-specific DNA binding"/>
    <property type="evidence" value="ECO:0007669"/>
    <property type="project" value="TreeGrafter"/>
</dbReference>
<keyword evidence="7" id="KW-0539">Nucleus</keyword>
<evidence type="ECO:0000256" key="5">
    <source>
        <dbReference type="ARBA" id="ARBA00023125"/>
    </source>
</evidence>
<keyword evidence="2" id="KW-0479">Metal-binding</keyword>
<evidence type="ECO:0000313" key="10">
    <source>
        <dbReference type="Proteomes" id="UP000481861"/>
    </source>
</evidence>
<dbReference type="GO" id="GO:0000981">
    <property type="term" value="F:DNA-binding transcription factor activity, RNA polymerase II-specific"/>
    <property type="evidence" value="ECO:0007669"/>
    <property type="project" value="InterPro"/>
</dbReference>
<dbReference type="GO" id="GO:0045944">
    <property type="term" value="P:positive regulation of transcription by RNA polymerase II"/>
    <property type="evidence" value="ECO:0007669"/>
    <property type="project" value="TreeGrafter"/>
</dbReference>
<evidence type="ECO:0000256" key="3">
    <source>
        <dbReference type="ARBA" id="ARBA00022833"/>
    </source>
</evidence>
<dbReference type="PANTHER" id="PTHR47782">
    <property type="entry name" value="ZN(II)2CYS6 TRANSCRIPTION FACTOR (EUROFUNG)-RELATED"/>
    <property type="match status" value="1"/>
</dbReference>
<dbReference type="EMBL" id="JAADJZ010000005">
    <property type="protein sequence ID" value="KAF2875256.1"/>
    <property type="molecule type" value="Genomic_DNA"/>
</dbReference>
<keyword evidence="6" id="KW-0804">Transcription</keyword>
<dbReference type="GO" id="GO:0005634">
    <property type="term" value="C:nucleus"/>
    <property type="evidence" value="ECO:0007669"/>
    <property type="project" value="UniProtKB-SubCell"/>
</dbReference>
<dbReference type="OrthoDB" id="25921at2759"/>
<keyword evidence="5" id="KW-0238">DNA-binding</keyword>
<keyword evidence="4" id="KW-0805">Transcription regulation</keyword>
<keyword evidence="3" id="KW-0862">Zinc</keyword>
<evidence type="ECO:0000256" key="7">
    <source>
        <dbReference type="ARBA" id="ARBA00023242"/>
    </source>
</evidence>
<dbReference type="InterPro" id="IPR036864">
    <property type="entry name" value="Zn2-C6_fun-type_DNA-bd_sf"/>
</dbReference>
<protein>
    <recommendedName>
        <fullName evidence="11">Zn(2)-C6 fungal-type domain-containing protein</fullName>
    </recommendedName>
</protein>
<dbReference type="CDD" id="cd12148">
    <property type="entry name" value="fungal_TF_MHR"/>
    <property type="match status" value="1"/>
</dbReference>
<evidence type="ECO:0000256" key="2">
    <source>
        <dbReference type="ARBA" id="ARBA00022723"/>
    </source>
</evidence>
<gene>
    <name evidence="9" type="ORF">BDV95DRAFT_486269</name>
</gene>
<reference evidence="9 10" key="1">
    <citation type="submission" date="2020-01" db="EMBL/GenBank/DDBJ databases">
        <authorList>
            <consortium name="DOE Joint Genome Institute"/>
            <person name="Haridas S."/>
            <person name="Albert R."/>
            <person name="Binder M."/>
            <person name="Bloem J."/>
            <person name="Labutti K."/>
            <person name="Salamov A."/>
            <person name="Andreopoulos B."/>
            <person name="Baker S.E."/>
            <person name="Barry K."/>
            <person name="Bills G."/>
            <person name="Bluhm B.H."/>
            <person name="Cannon C."/>
            <person name="Castanera R."/>
            <person name="Culley D.E."/>
            <person name="Daum C."/>
            <person name="Ezra D."/>
            <person name="Gonzalez J.B."/>
            <person name="Henrissat B."/>
            <person name="Kuo A."/>
            <person name="Liang C."/>
            <person name="Lipzen A."/>
            <person name="Lutzoni F."/>
            <person name="Magnuson J."/>
            <person name="Mondo S."/>
            <person name="Nolan M."/>
            <person name="Ohm R."/>
            <person name="Pangilinan J."/>
            <person name="Park H.-J.H."/>
            <person name="Ramirez L."/>
            <person name="Alfaro M."/>
            <person name="Sun H."/>
            <person name="Tritt A."/>
            <person name="Yoshinaga Y."/>
            <person name="Zwiers L.-H.L."/>
            <person name="Turgeon B.G."/>
            <person name="Goodwin S.B."/>
            <person name="Spatafora J.W."/>
            <person name="Crous P.W."/>
            <person name="Grigoriev I.V."/>
        </authorList>
    </citation>
    <scope>NUCLEOTIDE SEQUENCE [LARGE SCALE GENOMIC DNA]</scope>
    <source>
        <strain evidence="9 10">CBS 611.86</strain>
    </source>
</reference>
<evidence type="ECO:0000256" key="8">
    <source>
        <dbReference type="SAM" id="MobiDB-lite"/>
    </source>
</evidence>
<comment type="subcellular location">
    <subcellularLocation>
        <location evidence="1">Nucleus</location>
    </subcellularLocation>
</comment>
<accession>A0A7C8MD29</accession>
<evidence type="ECO:0008006" key="11">
    <source>
        <dbReference type="Google" id="ProtNLM"/>
    </source>
</evidence>
<feature type="region of interest" description="Disordered" evidence="8">
    <location>
        <begin position="45"/>
        <end position="67"/>
    </location>
</feature>
<dbReference type="InterPro" id="IPR052202">
    <property type="entry name" value="Yeast_MetPath_Reg"/>
</dbReference>
<evidence type="ECO:0000256" key="6">
    <source>
        <dbReference type="ARBA" id="ARBA00023163"/>
    </source>
</evidence>